<dbReference type="InterPro" id="IPR036206">
    <property type="entry name" value="ThiamineP_synth_sf"/>
</dbReference>
<accession>A0A0P7Y488</accession>
<name>A0A0P7Y488_9HYPH</name>
<dbReference type="STRING" id="1653334.GA0071312_2967"/>
<organism evidence="2 4">
    <name type="scientific">Saliniramus fredricksonii</name>
    <dbReference type="NCBI Taxonomy" id="1653334"/>
    <lineage>
        <taxon>Bacteria</taxon>
        <taxon>Pseudomonadati</taxon>
        <taxon>Pseudomonadota</taxon>
        <taxon>Alphaproteobacteria</taxon>
        <taxon>Hyphomicrobiales</taxon>
        <taxon>Salinarimonadaceae</taxon>
        <taxon>Saliniramus</taxon>
    </lineage>
</organism>
<dbReference type="SUPFAM" id="SSF51391">
    <property type="entry name" value="Thiamin phosphate synthase"/>
    <property type="match status" value="1"/>
</dbReference>
<dbReference type="OrthoDB" id="7159061at2"/>
<sequence length="226" mass="23282">MTSPEIYLATPLIDAGAEPAALCMQLRTILSLLPCAALRVRLAAGDERGLTRLLKPFCATAHEAGIAVILDIDAAPDALAGLDLAQIVTRGGADGLHLRDLAAARDAIARFGGDRAVGLANPRTRHEAMEAGEAGVDYLSFGEPRPDGSMPPFDAACERASWWAEIFETPCAIFLPGLGDIDAALATGSEFLAAGDVVFAHTGGPEEGARALAAALGASGDDRHDG</sequence>
<dbReference type="AlphaFoldDB" id="A0A0P7Y488"/>
<dbReference type="InterPro" id="IPR013785">
    <property type="entry name" value="Aldolase_TIM"/>
</dbReference>
<reference evidence="2 4" key="1">
    <citation type="submission" date="2015-09" db="EMBL/GenBank/DDBJ databases">
        <title>Identification and resolution of microdiversity through metagenomic sequencing of parallel consortia.</title>
        <authorList>
            <person name="Nelson W.C."/>
            <person name="Romine M.F."/>
            <person name="Lindemann S.R."/>
        </authorList>
    </citation>
    <scope>NUCLEOTIDE SEQUENCE [LARGE SCALE GENOMIC DNA]</scope>
    <source>
        <strain evidence="2">HL-109</strain>
    </source>
</reference>
<dbReference type="InterPro" id="IPR022998">
    <property type="entry name" value="ThiamineP_synth_TenI"/>
</dbReference>
<dbReference type="Proteomes" id="UP000182800">
    <property type="component" value="Unassembled WGS sequence"/>
</dbReference>
<gene>
    <name evidence="2" type="primary">tenI</name>
    <name evidence="3" type="ORF">GA0071312_2967</name>
    <name evidence="2" type="ORF">HLUCCO17_06890</name>
</gene>
<dbReference type="PATRIC" id="fig|1653334.4.peg.2453"/>
<dbReference type="Proteomes" id="UP000050497">
    <property type="component" value="Unassembled WGS sequence"/>
</dbReference>
<evidence type="ECO:0000313" key="2">
    <source>
        <dbReference type="EMBL" id="KPQ11357.1"/>
    </source>
</evidence>
<protein>
    <submittedName>
        <fullName evidence="3">Thiamine-phosphate pyrophosphorylase</fullName>
    </submittedName>
    <submittedName>
        <fullName evidence="2">Thiazole tautomerase TenI</fullName>
    </submittedName>
</protein>
<evidence type="ECO:0000313" key="5">
    <source>
        <dbReference type="Proteomes" id="UP000182800"/>
    </source>
</evidence>
<dbReference type="Pfam" id="PF02581">
    <property type="entry name" value="TMP-TENI"/>
    <property type="match status" value="1"/>
</dbReference>
<feature type="domain" description="Thiamine phosphate synthase/TenI" evidence="1">
    <location>
        <begin position="83"/>
        <end position="171"/>
    </location>
</feature>
<proteinExistence type="predicted"/>
<dbReference type="Gene3D" id="3.20.20.70">
    <property type="entry name" value="Aldolase class I"/>
    <property type="match status" value="1"/>
</dbReference>
<evidence type="ECO:0000313" key="4">
    <source>
        <dbReference type="Proteomes" id="UP000050497"/>
    </source>
</evidence>
<reference evidence="3 5" key="2">
    <citation type="submission" date="2016-08" db="EMBL/GenBank/DDBJ databases">
        <authorList>
            <person name="Varghese N."/>
            <person name="Submissions Spin"/>
        </authorList>
    </citation>
    <scope>NUCLEOTIDE SEQUENCE [LARGE SCALE GENOMIC DNA]</scope>
    <source>
        <strain evidence="3 5">HL-109</strain>
    </source>
</reference>
<evidence type="ECO:0000313" key="3">
    <source>
        <dbReference type="EMBL" id="SCC81993.1"/>
    </source>
</evidence>
<evidence type="ECO:0000259" key="1">
    <source>
        <dbReference type="Pfam" id="PF02581"/>
    </source>
</evidence>
<dbReference type="CDD" id="cd00564">
    <property type="entry name" value="TMP_TenI"/>
    <property type="match status" value="1"/>
</dbReference>
<dbReference type="EMBL" id="FMBM01000002">
    <property type="protein sequence ID" value="SCC81993.1"/>
    <property type="molecule type" value="Genomic_DNA"/>
</dbReference>
<dbReference type="GO" id="GO:0009228">
    <property type="term" value="P:thiamine biosynthetic process"/>
    <property type="evidence" value="ECO:0007669"/>
    <property type="project" value="UniProtKB-KW"/>
</dbReference>
<dbReference type="EMBL" id="LJSX01000008">
    <property type="protein sequence ID" value="KPQ11357.1"/>
    <property type="molecule type" value="Genomic_DNA"/>
</dbReference>
<comment type="caution">
    <text evidence="2">The sequence shown here is derived from an EMBL/GenBank/DDBJ whole genome shotgun (WGS) entry which is preliminary data.</text>
</comment>
<keyword evidence="5" id="KW-1185">Reference proteome</keyword>
<dbReference type="RefSeq" id="WP_074445571.1">
    <property type="nucleotide sequence ID" value="NZ_FMBM01000002.1"/>
</dbReference>